<gene>
    <name evidence="8" type="ORF">GCM10009710_07890</name>
</gene>
<reference evidence="8 9" key="1">
    <citation type="journal article" date="2019" name="Int. J. Syst. Evol. Microbiol.">
        <title>The Global Catalogue of Microorganisms (GCM) 10K type strain sequencing project: providing services to taxonomists for standard genome sequencing and annotation.</title>
        <authorList>
            <consortium name="The Broad Institute Genomics Platform"/>
            <consortium name="The Broad Institute Genome Sequencing Center for Infectious Disease"/>
            <person name="Wu L."/>
            <person name="Ma J."/>
        </authorList>
    </citation>
    <scope>NUCLEOTIDE SEQUENCE [LARGE SCALE GENOMIC DNA]</scope>
    <source>
        <strain evidence="8 9">JCM 13518</strain>
    </source>
</reference>
<keyword evidence="2" id="KW-0479">Metal-binding</keyword>
<dbReference type="PANTHER" id="PTHR34820:SF4">
    <property type="entry name" value="INNER MEMBRANE PROTEIN YEBZ"/>
    <property type="match status" value="1"/>
</dbReference>
<keyword evidence="5" id="KW-1133">Transmembrane helix</keyword>
<dbReference type="Pfam" id="PF04234">
    <property type="entry name" value="CopC"/>
    <property type="match status" value="1"/>
</dbReference>
<dbReference type="InterPro" id="IPR007348">
    <property type="entry name" value="CopC_dom"/>
</dbReference>
<comment type="subcellular location">
    <subcellularLocation>
        <location evidence="1">Cell envelope</location>
    </subcellularLocation>
</comment>
<evidence type="ECO:0000256" key="6">
    <source>
        <dbReference type="SAM" id="SignalP"/>
    </source>
</evidence>
<evidence type="ECO:0000256" key="2">
    <source>
        <dbReference type="ARBA" id="ARBA00022723"/>
    </source>
</evidence>
<evidence type="ECO:0000313" key="8">
    <source>
        <dbReference type="EMBL" id="GAA1729708.1"/>
    </source>
</evidence>
<dbReference type="InterPro" id="IPR014756">
    <property type="entry name" value="Ig_E-set"/>
</dbReference>
<dbReference type="InterPro" id="IPR014755">
    <property type="entry name" value="Cu-Rt/internalin_Ig-like"/>
</dbReference>
<dbReference type="PANTHER" id="PTHR34820">
    <property type="entry name" value="INNER MEMBRANE PROTEIN YEBZ"/>
    <property type="match status" value="1"/>
</dbReference>
<dbReference type="EMBL" id="BAAAME010000002">
    <property type="protein sequence ID" value="GAA1729708.1"/>
    <property type="molecule type" value="Genomic_DNA"/>
</dbReference>
<accession>A0ABN2JJN4</accession>
<dbReference type="RefSeq" id="WP_344197967.1">
    <property type="nucleotide sequence ID" value="NZ_BAAAME010000002.1"/>
</dbReference>
<evidence type="ECO:0000256" key="4">
    <source>
        <dbReference type="ARBA" id="ARBA00023008"/>
    </source>
</evidence>
<proteinExistence type="predicted"/>
<feature type="chain" id="PRO_5045940485" description="CopC domain-containing protein" evidence="6">
    <location>
        <begin position="34"/>
        <end position="171"/>
    </location>
</feature>
<protein>
    <recommendedName>
        <fullName evidence="7">CopC domain-containing protein</fullName>
    </recommendedName>
</protein>
<keyword evidence="3 6" id="KW-0732">Signal</keyword>
<evidence type="ECO:0000256" key="5">
    <source>
        <dbReference type="SAM" id="Phobius"/>
    </source>
</evidence>
<sequence length="171" mass="17993">MNPARRRLLPAVPVLLGAALLLAAGAQPAAAHAGLVSTTPGERSSVETLPADVRLTFNETMNRPSYVTVKAPDGTLLAEGEATIDGADLVQQVDEDPGLAGTYRVDYRAISADGHPVEGAFEFDVTTGAEAPTGPVEKVTSSTAWWVTLVALPWLALGALLLLRRRRKVQA</sequence>
<evidence type="ECO:0000259" key="7">
    <source>
        <dbReference type="Pfam" id="PF04234"/>
    </source>
</evidence>
<dbReference type="InterPro" id="IPR032694">
    <property type="entry name" value="CopC/D"/>
</dbReference>
<dbReference type="Gene3D" id="2.60.40.1220">
    <property type="match status" value="1"/>
</dbReference>
<dbReference type="InterPro" id="IPR006311">
    <property type="entry name" value="TAT_signal"/>
</dbReference>
<keyword evidence="5" id="KW-0812">Transmembrane</keyword>
<keyword evidence="4" id="KW-0186">Copper</keyword>
<feature type="domain" description="CopC" evidence="7">
    <location>
        <begin position="32"/>
        <end position="125"/>
    </location>
</feature>
<feature type="transmembrane region" description="Helical" evidence="5">
    <location>
        <begin position="144"/>
        <end position="163"/>
    </location>
</feature>
<evidence type="ECO:0000313" key="9">
    <source>
        <dbReference type="Proteomes" id="UP001501057"/>
    </source>
</evidence>
<evidence type="ECO:0000256" key="1">
    <source>
        <dbReference type="ARBA" id="ARBA00004196"/>
    </source>
</evidence>
<name>A0ABN2JJN4_9ACTN</name>
<evidence type="ECO:0000256" key="3">
    <source>
        <dbReference type="ARBA" id="ARBA00022729"/>
    </source>
</evidence>
<feature type="signal peptide" evidence="6">
    <location>
        <begin position="1"/>
        <end position="33"/>
    </location>
</feature>
<keyword evidence="9" id="KW-1185">Reference proteome</keyword>
<dbReference type="SUPFAM" id="SSF81296">
    <property type="entry name" value="E set domains"/>
    <property type="match status" value="1"/>
</dbReference>
<comment type="caution">
    <text evidence="8">The sequence shown here is derived from an EMBL/GenBank/DDBJ whole genome shotgun (WGS) entry which is preliminary data.</text>
</comment>
<keyword evidence="5" id="KW-0472">Membrane</keyword>
<organism evidence="8 9">
    <name type="scientific">Aeromicrobium alkaliterrae</name>
    <dbReference type="NCBI Taxonomy" id="302168"/>
    <lineage>
        <taxon>Bacteria</taxon>
        <taxon>Bacillati</taxon>
        <taxon>Actinomycetota</taxon>
        <taxon>Actinomycetes</taxon>
        <taxon>Propionibacteriales</taxon>
        <taxon>Nocardioidaceae</taxon>
        <taxon>Aeromicrobium</taxon>
    </lineage>
</organism>
<dbReference type="PROSITE" id="PS51318">
    <property type="entry name" value="TAT"/>
    <property type="match status" value="1"/>
</dbReference>
<dbReference type="Proteomes" id="UP001501057">
    <property type="component" value="Unassembled WGS sequence"/>
</dbReference>